<feature type="chain" id="PRO_5043891085" evidence="5">
    <location>
        <begin position="27"/>
        <end position="318"/>
    </location>
</feature>
<dbReference type="GO" id="GO:0030288">
    <property type="term" value="C:outer membrane-bounded periplasmic space"/>
    <property type="evidence" value="ECO:0007669"/>
    <property type="project" value="TreeGrafter"/>
</dbReference>
<dbReference type="CDD" id="cd16327">
    <property type="entry name" value="RseB"/>
    <property type="match status" value="1"/>
</dbReference>
<dbReference type="PANTHER" id="PTHR38782">
    <property type="match status" value="1"/>
</dbReference>
<dbReference type="Gene3D" id="3.30.200.100">
    <property type="entry name" value="MucB/RseB, C-terminal domain"/>
    <property type="match status" value="1"/>
</dbReference>
<dbReference type="Pfam" id="PF03888">
    <property type="entry name" value="MucB_RseB"/>
    <property type="match status" value="1"/>
</dbReference>
<dbReference type="InterPro" id="IPR000253">
    <property type="entry name" value="FHA_dom"/>
</dbReference>
<dbReference type="Pfam" id="PF17188">
    <property type="entry name" value="MucB_RseB_C"/>
    <property type="match status" value="1"/>
</dbReference>
<organism evidence="7 8">
    <name type="scientific">Exercitatus varius</name>
    <dbReference type="NCBI Taxonomy" id="67857"/>
    <lineage>
        <taxon>Bacteria</taxon>
        <taxon>Pseudomonadati</taxon>
        <taxon>Pseudomonadota</taxon>
        <taxon>Gammaproteobacteria</taxon>
        <taxon>Pasteurellales</taxon>
        <taxon>Pasteurellaceae</taxon>
        <taxon>Exercitatus</taxon>
    </lineage>
</organism>
<evidence type="ECO:0000313" key="7">
    <source>
        <dbReference type="EMBL" id="MDG2950016.1"/>
    </source>
</evidence>
<evidence type="ECO:0000256" key="5">
    <source>
        <dbReference type="SAM" id="SignalP"/>
    </source>
</evidence>
<dbReference type="PANTHER" id="PTHR38782:SF1">
    <property type="entry name" value="SIGMA-E FACTOR REGULATORY PROTEIN RSEB"/>
    <property type="match status" value="1"/>
</dbReference>
<feature type="signal peptide" evidence="5">
    <location>
        <begin position="1"/>
        <end position="26"/>
    </location>
</feature>
<evidence type="ECO:0000259" key="6">
    <source>
        <dbReference type="PROSITE" id="PS50006"/>
    </source>
</evidence>
<dbReference type="Gene3D" id="2.50.20.10">
    <property type="entry name" value="Lipoprotein localisation LolA/LolB/LppX"/>
    <property type="match status" value="1"/>
</dbReference>
<dbReference type="Proteomes" id="UP001214976">
    <property type="component" value="Unassembled WGS sequence"/>
</dbReference>
<keyword evidence="4" id="KW-0574">Periplasm</keyword>
<evidence type="ECO:0000256" key="3">
    <source>
        <dbReference type="ARBA" id="ARBA00022729"/>
    </source>
</evidence>
<dbReference type="PIRSF" id="PIRSF005427">
    <property type="entry name" value="RseB"/>
    <property type="match status" value="1"/>
</dbReference>
<evidence type="ECO:0000256" key="2">
    <source>
        <dbReference type="ARBA" id="ARBA00008150"/>
    </source>
</evidence>
<evidence type="ECO:0000313" key="8">
    <source>
        <dbReference type="Proteomes" id="UP001214976"/>
    </source>
</evidence>
<accession>A0AAW6QBW6</accession>
<dbReference type="InterPro" id="IPR038484">
    <property type="entry name" value="MucB/RseB_C_sf"/>
</dbReference>
<dbReference type="InterPro" id="IPR033436">
    <property type="entry name" value="MucB/RseB_C"/>
</dbReference>
<sequence length="318" mass="36699">MLKTLQKSTALFACIFGFVLAEPAWAADDLSPQQLLNAMTQAERQLNYQLIFVQNDNGNNHALQYRYSLKDNKKYAQMTTMDGVKRDIIQRDDMVSYFNPHIAPFTLKSQYIVDNLPPLLQADFDKLAKYYDFTALGRNRIADRMVQMVRIKPKDNFRYHYVVFIDEETHLLLRSDLLDQDGVLLDQFRVIQFATSETPLPFVESVEQLPFPPLISDKRKAGKTSNWKLSWLPQGFRQMNKTLTTDEEGNRIESRFYSDGLFTFEIFVSDGQQNEAQNGSLRHGATTIYSETINNKEITLIGQLPIGTAKRIVQDLKF</sequence>
<dbReference type="NCBIfam" id="NF006990">
    <property type="entry name" value="PRK09455.1"/>
    <property type="match status" value="1"/>
</dbReference>
<evidence type="ECO:0000256" key="1">
    <source>
        <dbReference type="ARBA" id="ARBA00004418"/>
    </source>
</evidence>
<comment type="caution">
    <text evidence="7">The sequence shown here is derived from an EMBL/GenBank/DDBJ whole genome shotgun (WGS) entry which is preliminary data.</text>
</comment>
<dbReference type="GO" id="GO:0032885">
    <property type="term" value="P:regulation of polysaccharide biosynthetic process"/>
    <property type="evidence" value="ECO:0007669"/>
    <property type="project" value="TreeGrafter"/>
</dbReference>
<protein>
    <submittedName>
        <fullName evidence="7">Sigma-E factor regulatory protein RseB</fullName>
    </submittedName>
</protein>
<evidence type="ECO:0000256" key="4">
    <source>
        <dbReference type="ARBA" id="ARBA00022764"/>
    </source>
</evidence>
<dbReference type="AlphaFoldDB" id="A0AAW6QBW6"/>
<gene>
    <name evidence="7" type="primary">rseB</name>
    <name evidence="7" type="ORF">P7M15_05705</name>
</gene>
<name>A0AAW6QBW6_9PAST</name>
<keyword evidence="3 5" id="KW-0732">Signal</keyword>
<dbReference type="InterPro" id="IPR005588">
    <property type="entry name" value="MucB_RseB"/>
</dbReference>
<comment type="similarity">
    <text evidence="2">Belongs to the RseB family.</text>
</comment>
<dbReference type="GO" id="GO:0045152">
    <property type="term" value="F:antisigma factor binding"/>
    <property type="evidence" value="ECO:0007669"/>
    <property type="project" value="TreeGrafter"/>
</dbReference>
<proteinExistence type="inferred from homology"/>
<comment type="subcellular location">
    <subcellularLocation>
        <location evidence="1">Periplasm</location>
    </subcellularLocation>
</comment>
<dbReference type="InterPro" id="IPR033434">
    <property type="entry name" value="MucB/RseB_N"/>
</dbReference>
<reference evidence="7" key="1">
    <citation type="submission" date="2023-03" db="EMBL/GenBank/DDBJ databases">
        <title>Classification of Bisgaard taxon 6 and taxon 10 as Exercitatus varius gen. nov., spec. nov.</title>
        <authorList>
            <person name="Christensen H."/>
        </authorList>
    </citation>
    <scope>NUCLEOTIDE SEQUENCE</scope>
    <source>
        <strain evidence="7">86116</strain>
    </source>
</reference>
<dbReference type="EMBL" id="JARQTW010000009">
    <property type="protein sequence ID" value="MDG2950016.1"/>
    <property type="molecule type" value="Genomic_DNA"/>
</dbReference>
<dbReference type="PROSITE" id="PS50006">
    <property type="entry name" value="FHA_DOMAIN"/>
    <property type="match status" value="1"/>
</dbReference>
<dbReference type="RefSeq" id="WP_317546341.1">
    <property type="nucleotide sequence ID" value="NZ_JARQUC010000006.1"/>
</dbReference>
<feature type="domain" description="FHA" evidence="6">
    <location>
        <begin position="134"/>
        <end position="190"/>
    </location>
</feature>